<feature type="domain" description="PHD-type" evidence="8">
    <location>
        <begin position="452"/>
        <end position="503"/>
    </location>
</feature>
<evidence type="ECO:0000256" key="3">
    <source>
        <dbReference type="ARBA" id="ARBA00022771"/>
    </source>
</evidence>
<dbReference type="PROSITE" id="PS50016">
    <property type="entry name" value="ZF_PHD_2"/>
    <property type="match status" value="1"/>
</dbReference>
<dbReference type="PRINTS" id="PR00633">
    <property type="entry name" value="RCCNDNSATION"/>
</dbReference>
<dbReference type="InterPro" id="IPR000408">
    <property type="entry name" value="Reg_chr_condens"/>
</dbReference>
<feature type="repeat" description="RCC1" evidence="6">
    <location>
        <begin position="196"/>
        <end position="259"/>
    </location>
</feature>
<dbReference type="InterPro" id="IPR001965">
    <property type="entry name" value="Znf_PHD"/>
</dbReference>
<evidence type="ECO:0000256" key="2">
    <source>
        <dbReference type="ARBA" id="ARBA00022737"/>
    </source>
</evidence>
<dbReference type="GO" id="GO:0016020">
    <property type="term" value="C:membrane"/>
    <property type="evidence" value="ECO:0007669"/>
    <property type="project" value="TreeGrafter"/>
</dbReference>
<evidence type="ECO:0000256" key="4">
    <source>
        <dbReference type="ARBA" id="ARBA00022833"/>
    </source>
</evidence>
<dbReference type="Gene3D" id="2.130.10.30">
    <property type="entry name" value="Regulator of chromosome condensation 1/beta-lactamase-inhibitor protein II"/>
    <property type="match status" value="2"/>
</dbReference>
<dbReference type="PANTHER" id="PTHR46207">
    <property type="entry name" value="PROTEIN RCC2"/>
    <property type="match status" value="1"/>
</dbReference>
<dbReference type="PROSITE" id="PS01359">
    <property type="entry name" value="ZF_PHD_1"/>
    <property type="match status" value="1"/>
</dbReference>
<dbReference type="SUPFAM" id="SSF57903">
    <property type="entry name" value="FYVE/PHD zinc finger"/>
    <property type="match status" value="1"/>
</dbReference>
<dbReference type="SMART" id="SM00249">
    <property type="entry name" value="PHD"/>
    <property type="match status" value="1"/>
</dbReference>
<dbReference type="AlphaFoldDB" id="A0A0C3C7K0"/>
<name>A0A0C3C7K0_HEBCY</name>
<keyword evidence="10" id="KW-1185">Reference proteome</keyword>
<organism evidence="9 10">
    <name type="scientific">Hebeloma cylindrosporum</name>
    <dbReference type="NCBI Taxonomy" id="76867"/>
    <lineage>
        <taxon>Eukaryota</taxon>
        <taxon>Fungi</taxon>
        <taxon>Dikarya</taxon>
        <taxon>Basidiomycota</taxon>
        <taxon>Agaricomycotina</taxon>
        <taxon>Agaricomycetes</taxon>
        <taxon>Agaricomycetidae</taxon>
        <taxon>Agaricales</taxon>
        <taxon>Agaricineae</taxon>
        <taxon>Hymenogastraceae</taxon>
        <taxon>Hebeloma</taxon>
    </lineage>
</organism>
<feature type="region of interest" description="Disordered" evidence="7">
    <location>
        <begin position="508"/>
        <end position="558"/>
    </location>
</feature>
<evidence type="ECO:0000313" key="10">
    <source>
        <dbReference type="Proteomes" id="UP000053424"/>
    </source>
</evidence>
<keyword evidence="4" id="KW-0862">Zinc</keyword>
<proteinExistence type="predicted"/>
<evidence type="ECO:0000256" key="5">
    <source>
        <dbReference type="PROSITE-ProRule" id="PRU00146"/>
    </source>
</evidence>
<keyword evidence="3 5" id="KW-0863">Zinc-finger</keyword>
<dbReference type="OrthoDB" id="5370059at2759"/>
<feature type="repeat" description="RCC1" evidence="6">
    <location>
        <begin position="381"/>
        <end position="435"/>
    </location>
</feature>
<accession>A0A0C3C7K0</accession>
<sequence>MTTTDAQPSTEQKWGRVLICGGTDWPKLGRKERGGAAGEETVEPENPDLLEPHLLRSLLNVKAVSVFTSCSGCHFVVLDVDGNAWLFGRNGFACLGVPGVEYVSENAPHLVKPVDLGAPKDTIFVHAACGRNHTLLVGSDGSVWAAGQNNLGQCGQSVCPEVPSFQAVSVTHLGKKEHVIQASAGVTFSIVLTESGKVFAFGSAEKGQLGNGTTGERITTGNKTSYDIESTPVYLKELDGKKIVQIVSGQQHSLALDSTGLVYVWGYNGYCRLGLGNQVDALKPKVEKANISDAAAFHTVCRAKRVDNGSRHRRGPSNSIVVDKQGMFWMAGKWKTSGEGSSGSPYSSFRYMQDIMGCKVLLARSGGVTHWLVTPDDDGTPMTICWGQTANNGELGLGPEERKSSSKPTRNVPLVGIDIFDIAAGQNTTVLLAVPNDKFSDMPRHPEDVDPPPLCVGCGKDGGEDDSPLECDKCDAPWHLQCLNPPLDSVPDGEWFCPDCQDDPGAAVGKWAVQQKKAKSKARKAGAADDGDGDAGGKRKAPPKTKAGASPASKKKKQ</sequence>
<evidence type="ECO:0000256" key="7">
    <source>
        <dbReference type="SAM" id="MobiDB-lite"/>
    </source>
</evidence>
<reference evidence="9 10" key="1">
    <citation type="submission" date="2014-04" db="EMBL/GenBank/DDBJ databases">
        <authorList>
            <consortium name="DOE Joint Genome Institute"/>
            <person name="Kuo A."/>
            <person name="Gay G."/>
            <person name="Dore J."/>
            <person name="Kohler A."/>
            <person name="Nagy L.G."/>
            <person name="Floudas D."/>
            <person name="Copeland A."/>
            <person name="Barry K.W."/>
            <person name="Cichocki N."/>
            <person name="Veneault-Fourrey C."/>
            <person name="LaButti K."/>
            <person name="Lindquist E.A."/>
            <person name="Lipzen A."/>
            <person name="Lundell T."/>
            <person name="Morin E."/>
            <person name="Murat C."/>
            <person name="Sun H."/>
            <person name="Tunlid A."/>
            <person name="Henrissat B."/>
            <person name="Grigoriev I.V."/>
            <person name="Hibbett D.S."/>
            <person name="Martin F."/>
            <person name="Nordberg H.P."/>
            <person name="Cantor M.N."/>
            <person name="Hua S.X."/>
        </authorList>
    </citation>
    <scope>NUCLEOTIDE SEQUENCE [LARGE SCALE GENOMIC DNA]</scope>
    <source>
        <strain evidence="10">h7</strain>
    </source>
</reference>
<dbReference type="InterPro" id="IPR013083">
    <property type="entry name" value="Znf_RING/FYVE/PHD"/>
</dbReference>
<dbReference type="PANTHER" id="PTHR46207:SF1">
    <property type="entry name" value="PROTEIN RCC2"/>
    <property type="match status" value="1"/>
</dbReference>
<dbReference type="Pfam" id="PF00628">
    <property type="entry name" value="PHD"/>
    <property type="match status" value="1"/>
</dbReference>
<dbReference type="PROSITE" id="PS00626">
    <property type="entry name" value="RCC1_2"/>
    <property type="match status" value="1"/>
</dbReference>
<evidence type="ECO:0000256" key="1">
    <source>
        <dbReference type="ARBA" id="ARBA00022723"/>
    </source>
</evidence>
<dbReference type="STRING" id="686832.A0A0C3C7K0"/>
<reference evidence="10" key="2">
    <citation type="submission" date="2015-01" db="EMBL/GenBank/DDBJ databases">
        <title>Evolutionary Origins and Diversification of the Mycorrhizal Mutualists.</title>
        <authorList>
            <consortium name="DOE Joint Genome Institute"/>
            <consortium name="Mycorrhizal Genomics Consortium"/>
            <person name="Kohler A."/>
            <person name="Kuo A."/>
            <person name="Nagy L.G."/>
            <person name="Floudas D."/>
            <person name="Copeland A."/>
            <person name="Barry K.W."/>
            <person name="Cichocki N."/>
            <person name="Veneault-Fourrey C."/>
            <person name="LaButti K."/>
            <person name="Lindquist E.A."/>
            <person name="Lipzen A."/>
            <person name="Lundell T."/>
            <person name="Morin E."/>
            <person name="Murat C."/>
            <person name="Riley R."/>
            <person name="Ohm R."/>
            <person name="Sun H."/>
            <person name="Tunlid A."/>
            <person name="Henrissat B."/>
            <person name="Grigoriev I.V."/>
            <person name="Hibbett D.S."/>
            <person name="Martin F."/>
        </authorList>
    </citation>
    <scope>NUCLEOTIDE SEQUENCE [LARGE SCALE GENOMIC DNA]</scope>
    <source>
        <strain evidence="10">h7</strain>
    </source>
</reference>
<dbReference type="EMBL" id="KN831785">
    <property type="protein sequence ID" value="KIM39561.1"/>
    <property type="molecule type" value="Genomic_DNA"/>
</dbReference>
<dbReference type="Proteomes" id="UP000053424">
    <property type="component" value="Unassembled WGS sequence"/>
</dbReference>
<dbReference type="InterPro" id="IPR019786">
    <property type="entry name" value="Zinc_finger_PHD-type_CS"/>
</dbReference>
<evidence type="ECO:0000313" key="9">
    <source>
        <dbReference type="EMBL" id="KIM39561.1"/>
    </source>
</evidence>
<feature type="repeat" description="RCC1" evidence="6">
    <location>
        <begin position="82"/>
        <end position="140"/>
    </location>
</feature>
<feature type="region of interest" description="Disordered" evidence="7">
    <location>
        <begin position="25"/>
        <end position="45"/>
    </location>
</feature>
<evidence type="ECO:0000256" key="6">
    <source>
        <dbReference type="PROSITE-ProRule" id="PRU00235"/>
    </source>
</evidence>
<dbReference type="Pfam" id="PF25390">
    <property type="entry name" value="WD40_RLD"/>
    <property type="match status" value="1"/>
</dbReference>
<keyword evidence="1" id="KW-0479">Metal-binding</keyword>
<dbReference type="Gene3D" id="3.30.40.10">
    <property type="entry name" value="Zinc/RING finger domain, C3HC4 (zinc finger)"/>
    <property type="match status" value="1"/>
</dbReference>
<gene>
    <name evidence="9" type="ORF">M413DRAFT_29278</name>
</gene>
<dbReference type="GO" id="GO:0031267">
    <property type="term" value="F:small GTPase binding"/>
    <property type="evidence" value="ECO:0007669"/>
    <property type="project" value="TreeGrafter"/>
</dbReference>
<dbReference type="SUPFAM" id="SSF50985">
    <property type="entry name" value="RCC1/BLIP-II"/>
    <property type="match status" value="1"/>
</dbReference>
<dbReference type="InterPro" id="IPR019787">
    <property type="entry name" value="Znf_PHD-finger"/>
</dbReference>
<evidence type="ECO:0000259" key="8">
    <source>
        <dbReference type="PROSITE" id="PS50016"/>
    </source>
</evidence>
<keyword evidence="2" id="KW-0677">Repeat</keyword>
<dbReference type="InterPro" id="IPR028641">
    <property type="entry name" value="RCC2"/>
</dbReference>
<dbReference type="InterPro" id="IPR011011">
    <property type="entry name" value="Znf_FYVE_PHD"/>
</dbReference>
<dbReference type="PROSITE" id="PS50012">
    <property type="entry name" value="RCC1_3"/>
    <property type="match status" value="3"/>
</dbReference>
<protein>
    <recommendedName>
        <fullName evidence="8">PHD-type domain-containing protein</fullName>
    </recommendedName>
</protein>
<dbReference type="InterPro" id="IPR058923">
    <property type="entry name" value="RCC1-like_dom"/>
</dbReference>
<dbReference type="InterPro" id="IPR009091">
    <property type="entry name" value="RCC1/BLIP-II"/>
</dbReference>
<dbReference type="HOGENOM" id="CLU_005210_7_1_1"/>
<dbReference type="GO" id="GO:0008270">
    <property type="term" value="F:zinc ion binding"/>
    <property type="evidence" value="ECO:0007669"/>
    <property type="project" value="UniProtKB-KW"/>
</dbReference>